<sequence length="92" mass="9503">MRAARKERALAAAGAARGRASHGWPRCALGLAGLGAAAAKHSCARTPPRLRLAKGASFQALRAAVEADRIDIVGRCRSGRRGDAVNMSTKPG</sequence>
<dbReference type="AlphaFoldDB" id="A0A1Y5PZF0"/>
<gene>
    <name evidence="1" type="ORF">SPPYR_1474</name>
</gene>
<accession>A0A1Y5PZF0</accession>
<proteinExistence type="predicted"/>
<name>A0A1Y5PZF0_9SPHN</name>
<protein>
    <submittedName>
        <fullName evidence="1">Uncharacterized protein</fullName>
    </submittedName>
</protein>
<evidence type="ECO:0000313" key="1">
    <source>
        <dbReference type="EMBL" id="SBV32594.1"/>
    </source>
</evidence>
<reference evidence="1" key="1">
    <citation type="submission" date="2016-03" db="EMBL/GenBank/DDBJ databases">
        <authorList>
            <person name="Ploux O."/>
        </authorList>
    </citation>
    <scope>NUCLEOTIDE SEQUENCE</scope>
    <source>
        <strain evidence="1">UC10</strain>
    </source>
</reference>
<dbReference type="EMBL" id="LT598653">
    <property type="protein sequence ID" value="SBV32594.1"/>
    <property type="molecule type" value="Genomic_DNA"/>
</dbReference>
<dbReference type="KEGG" id="sphu:SPPYR_1474"/>
<organism evidence="1">
    <name type="scientific">uncultured Sphingopyxis sp</name>
    <dbReference type="NCBI Taxonomy" id="310581"/>
    <lineage>
        <taxon>Bacteria</taxon>
        <taxon>Pseudomonadati</taxon>
        <taxon>Pseudomonadota</taxon>
        <taxon>Alphaproteobacteria</taxon>
        <taxon>Sphingomonadales</taxon>
        <taxon>Sphingomonadaceae</taxon>
        <taxon>Sphingopyxis</taxon>
        <taxon>environmental samples</taxon>
    </lineage>
</organism>